<dbReference type="GO" id="GO:0004109">
    <property type="term" value="F:coproporphyrinogen oxidase activity"/>
    <property type="evidence" value="ECO:0007669"/>
    <property type="project" value="InterPro"/>
</dbReference>
<dbReference type="InterPro" id="IPR058240">
    <property type="entry name" value="rSAM_sf"/>
</dbReference>
<evidence type="ECO:0000259" key="3">
    <source>
        <dbReference type="PROSITE" id="PS51918"/>
    </source>
</evidence>
<dbReference type="InterPro" id="IPR010723">
    <property type="entry name" value="HemN_C"/>
</dbReference>
<dbReference type="eggNOG" id="COG0635">
    <property type="taxonomic scope" value="Bacteria"/>
</dbReference>
<keyword evidence="2" id="KW-0004">4Fe-4S</keyword>
<dbReference type="AlphaFoldDB" id="G8UM23"/>
<dbReference type="SFLD" id="SFLDG01082">
    <property type="entry name" value="B12-binding_domain_containing"/>
    <property type="match status" value="1"/>
</dbReference>
<dbReference type="SFLD" id="SFLDG01065">
    <property type="entry name" value="anaerobic_coproporphyrinogen-I"/>
    <property type="match status" value="1"/>
</dbReference>
<keyword evidence="2" id="KW-0949">S-adenosyl-L-methionine</keyword>
<dbReference type="GO" id="GO:0005737">
    <property type="term" value="C:cytoplasm"/>
    <property type="evidence" value="ECO:0007669"/>
    <property type="project" value="UniProtKB-SubCell"/>
</dbReference>
<protein>
    <recommendedName>
        <fullName evidence="2">Heme chaperone HemW</fullName>
    </recommendedName>
</protein>
<dbReference type="CDD" id="cd01335">
    <property type="entry name" value="Radical_SAM"/>
    <property type="match status" value="1"/>
</dbReference>
<dbReference type="PROSITE" id="PS51918">
    <property type="entry name" value="RADICAL_SAM"/>
    <property type="match status" value="1"/>
</dbReference>
<dbReference type="InterPro" id="IPR006638">
    <property type="entry name" value="Elp3/MiaA/NifB-like_rSAM"/>
</dbReference>
<evidence type="ECO:0000313" key="4">
    <source>
        <dbReference type="EMBL" id="AEW21586.1"/>
    </source>
</evidence>
<dbReference type="HOGENOM" id="CLU_027579_1_1_10"/>
<keyword evidence="2" id="KW-0963">Cytoplasm</keyword>
<name>G8UM23_TANFA</name>
<dbReference type="Proteomes" id="UP000005436">
    <property type="component" value="Chromosome"/>
</dbReference>
<dbReference type="EMBL" id="CP003191">
    <property type="protein sequence ID" value="AEW21586.1"/>
    <property type="molecule type" value="Genomic_DNA"/>
</dbReference>
<dbReference type="InterPro" id="IPR023404">
    <property type="entry name" value="rSAM_horseshoe"/>
</dbReference>
<dbReference type="Gene3D" id="3.80.30.20">
    <property type="entry name" value="tm_1862 like domain"/>
    <property type="match status" value="1"/>
</dbReference>
<dbReference type="SFLD" id="SFLDS00029">
    <property type="entry name" value="Radical_SAM"/>
    <property type="match status" value="1"/>
</dbReference>
<organism evidence="4 5">
    <name type="scientific">Tannerella forsythia (strain ATCC 43037 / JCM 10827 / CCUG 21028 A / KCTC 5666 / FDC 338)</name>
    <name type="common">Bacteroides forsythus</name>
    <dbReference type="NCBI Taxonomy" id="203275"/>
    <lineage>
        <taxon>Bacteria</taxon>
        <taxon>Pseudomonadati</taxon>
        <taxon>Bacteroidota</taxon>
        <taxon>Bacteroidia</taxon>
        <taxon>Bacteroidales</taxon>
        <taxon>Tannerellaceae</taxon>
        <taxon>Tannerella</taxon>
    </lineage>
</organism>
<dbReference type="GO" id="GO:0006779">
    <property type="term" value="P:porphyrin-containing compound biosynthetic process"/>
    <property type="evidence" value="ECO:0007669"/>
    <property type="project" value="InterPro"/>
</dbReference>
<dbReference type="GO" id="GO:0046872">
    <property type="term" value="F:metal ion binding"/>
    <property type="evidence" value="ECO:0007669"/>
    <property type="project" value="UniProtKB-UniRule"/>
</dbReference>
<dbReference type="Pfam" id="PF04055">
    <property type="entry name" value="Radical_SAM"/>
    <property type="match status" value="1"/>
</dbReference>
<dbReference type="SFLD" id="SFLDF00562">
    <property type="entry name" value="HemN-like__clustered_with_heat"/>
    <property type="match status" value="1"/>
</dbReference>
<dbReference type="PANTHER" id="PTHR13932:SF5">
    <property type="entry name" value="RADICAL S-ADENOSYL METHIONINE DOMAIN-CONTAINING PROTEIN 1, MITOCHONDRIAL"/>
    <property type="match status" value="1"/>
</dbReference>
<comment type="function">
    <text evidence="2">Probably acts as a heme chaperone, transferring heme to an unknown acceptor. Binds one molecule of heme per monomer, possibly covalently. Binds 1 [4Fe-4S] cluster. The cluster is coordinated with 3 cysteines and an exchangeable S-adenosyl-L-methionine.</text>
</comment>
<feature type="domain" description="Radical SAM core" evidence="3">
    <location>
        <begin position="34"/>
        <end position="269"/>
    </location>
</feature>
<reference evidence="5" key="1">
    <citation type="submission" date="2011-12" db="EMBL/GenBank/DDBJ databases">
        <title>Complete sequence of Tannerella forsythia ATCC 43037.</title>
        <authorList>
            <person name="Dewhirst F."/>
            <person name="Tanner A."/>
            <person name="Izard J."/>
            <person name="Brinkac L."/>
            <person name="Durkin A.S."/>
            <person name="Hostetler J."/>
            <person name="Shetty J."/>
            <person name="Torralba M."/>
            <person name="Gill S."/>
            <person name="Nelson K."/>
        </authorList>
    </citation>
    <scope>NUCLEOTIDE SEQUENCE [LARGE SCALE GENOMIC DNA]</scope>
    <source>
        <strain evidence="5">ATCC 43037 / JCM 10827 / CCUG 33226 / KCTC 5666 / FDC 338</strain>
    </source>
</reference>
<dbReference type="NCBIfam" id="TIGR00539">
    <property type="entry name" value="hemN_rel"/>
    <property type="match status" value="1"/>
</dbReference>
<dbReference type="PANTHER" id="PTHR13932">
    <property type="entry name" value="COPROPORPHYRINIGEN III OXIDASE"/>
    <property type="match status" value="1"/>
</dbReference>
<dbReference type="SMART" id="SM00729">
    <property type="entry name" value="Elp3"/>
    <property type="match status" value="1"/>
</dbReference>
<comment type="subcellular location">
    <subcellularLocation>
        <location evidence="2">Cytoplasm</location>
    </subcellularLocation>
</comment>
<dbReference type="InterPro" id="IPR007197">
    <property type="entry name" value="rSAM"/>
</dbReference>
<dbReference type="SUPFAM" id="SSF102114">
    <property type="entry name" value="Radical SAM enzymes"/>
    <property type="match status" value="1"/>
</dbReference>
<dbReference type="STRING" id="203275.BFO_1580"/>
<evidence type="ECO:0000313" key="5">
    <source>
        <dbReference type="Proteomes" id="UP000005436"/>
    </source>
</evidence>
<keyword evidence="2" id="KW-0408">Iron</keyword>
<dbReference type="KEGG" id="tfo:BFO_1580"/>
<keyword evidence="5" id="KW-1185">Reference proteome</keyword>
<comment type="similarity">
    <text evidence="1">Belongs to the anaerobic coproporphyrinogen-III oxidase family. HemW subfamily.</text>
</comment>
<proteinExistence type="inferred from homology"/>
<accession>G8UM23</accession>
<keyword evidence="2" id="KW-0411">Iron-sulfur</keyword>
<keyword evidence="2" id="KW-0349">Heme</keyword>
<dbReference type="InterPro" id="IPR034505">
    <property type="entry name" value="Coproporphyrinogen-III_oxidase"/>
</dbReference>
<evidence type="ECO:0000256" key="2">
    <source>
        <dbReference type="RuleBase" id="RU364116"/>
    </source>
</evidence>
<gene>
    <name evidence="4" type="ordered locus">BFO_1580</name>
</gene>
<dbReference type="Pfam" id="PF06969">
    <property type="entry name" value="HemN_C"/>
    <property type="match status" value="1"/>
</dbReference>
<evidence type="ECO:0000256" key="1">
    <source>
        <dbReference type="ARBA" id="ARBA00006100"/>
    </source>
</evidence>
<keyword evidence="2" id="KW-0143">Chaperone</keyword>
<keyword evidence="2" id="KW-0479">Metal-binding</keyword>
<dbReference type="PATRIC" id="fig|203275.8.peg.1430"/>
<dbReference type="InterPro" id="IPR004559">
    <property type="entry name" value="HemW-like"/>
</dbReference>
<dbReference type="GO" id="GO:0051539">
    <property type="term" value="F:4 iron, 4 sulfur cluster binding"/>
    <property type="evidence" value="ECO:0007669"/>
    <property type="project" value="UniProtKB-UniRule"/>
</dbReference>
<sequence>MFPNLPAKKTMFKNIILQHKPFVFLKNSIFTHFLSINGMAGIYIHVPFCAQRCAYCDFYSQTNHTYKDTYVESVVRELGERAGYVRGESIETIYFGGGTPSRLAADDFARIFNAIEFHFDLSTCREVTFEANPDDLTEAYLRSIRMLPFNRISLGVQSFSNSDLCQLNRRHDRQKAIDTVHRCRKTGLTNISIDLMYGLPGQTTEAWELNLEEAFGLGVPHFSAYHLSYEEGTPLYRAMKKGAVCPVDEDTSALLYSILTEKAKEAGYVHYEISNFCFPGCFSKHNTSYWMGKKYLGVGPSAHSYDGSSRQWNVASLPQYCNALLHNRSYFEQEFPTVPMRYNEYVMTALRTMWGVEISCLQDAFGKDYVRYFDERAQPYLQCGKLQQTGNTIRIPEETFFTSDGIICDLMI</sequence>